<dbReference type="RefSeq" id="WP_184567647.1">
    <property type="nucleotide sequence ID" value="NZ_BAAARS010000031.1"/>
</dbReference>
<gene>
    <name evidence="1" type="ORF">HNR57_007641</name>
</gene>
<organism evidence="1 2">
    <name type="scientific">Streptomyces paradoxus</name>
    <dbReference type="NCBI Taxonomy" id="66375"/>
    <lineage>
        <taxon>Bacteria</taxon>
        <taxon>Bacillati</taxon>
        <taxon>Actinomycetota</taxon>
        <taxon>Actinomycetes</taxon>
        <taxon>Kitasatosporales</taxon>
        <taxon>Streptomycetaceae</taxon>
        <taxon>Streptomyces</taxon>
    </lineage>
</organism>
<proteinExistence type="predicted"/>
<dbReference type="AlphaFoldDB" id="A0A7W9TJ45"/>
<name>A0A7W9TJ45_9ACTN</name>
<accession>A0A7W9TJ45</accession>
<reference evidence="1 2" key="1">
    <citation type="submission" date="2020-08" db="EMBL/GenBank/DDBJ databases">
        <title>Genomic Encyclopedia of Type Strains, Phase IV (KMG-IV): sequencing the most valuable type-strain genomes for metagenomic binning, comparative biology and taxonomic classification.</title>
        <authorList>
            <person name="Goeker M."/>
        </authorList>
    </citation>
    <scope>NUCLEOTIDE SEQUENCE [LARGE SCALE GENOMIC DNA]</scope>
    <source>
        <strain evidence="1 2">DSM 43350</strain>
    </source>
</reference>
<keyword evidence="2" id="KW-1185">Reference proteome</keyword>
<evidence type="ECO:0000313" key="2">
    <source>
        <dbReference type="Proteomes" id="UP000591537"/>
    </source>
</evidence>
<sequence length="248" mass="26667">MAQASMGDPENPATWRLPVEAYMLTKAQARLVSDTRDDLLDQCMAKAGHPAWTPPPDLPALGGKTLTDWRYGIHDAALAAERGYHPDAEEQKAYDAAMGAGAVDKTGADESTVRGCVEQVNGQVPSASPRADLVQKISGEAFIQSGKDPQVVRVFADWSSCMKGKGFTYAKPMDANDDPAFSDPTVVSDTEVATATADIQCRDKLDVEKTWFDAETKLQQAAITKHQAELNTVANDNKTVIAKAKAAR</sequence>
<dbReference type="EMBL" id="JACHGV010000020">
    <property type="protein sequence ID" value="MBB6081690.1"/>
    <property type="molecule type" value="Genomic_DNA"/>
</dbReference>
<protein>
    <submittedName>
        <fullName evidence="1">Uncharacterized protein</fullName>
    </submittedName>
</protein>
<dbReference type="Proteomes" id="UP000591537">
    <property type="component" value="Unassembled WGS sequence"/>
</dbReference>
<comment type="caution">
    <text evidence="1">The sequence shown here is derived from an EMBL/GenBank/DDBJ whole genome shotgun (WGS) entry which is preliminary data.</text>
</comment>
<evidence type="ECO:0000313" key="1">
    <source>
        <dbReference type="EMBL" id="MBB6081690.1"/>
    </source>
</evidence>